<dbReference type="EMBL" id="CAXIEN010000067">
    <property type="protein sequence ID" value="CAL1273417.1"/>
    <property type="molecule type" value="Genomic_DNA"/>
</dbReference>
<evidence type="ECO:0000313" key="1">
    <source>
        <dbReference type="EMBL" id="CAL1273417.1"/>
    </source>
</evidence>
<keyword evidence="2" id="KW-1185">Reference proteome</keyword>
<sequence>MVYIQQKLLLSWDLLMKLEIQSVVYVQSFLLMCLTQTGQKMVEVPFYSDYPRIQKTGNHRRNYYLSSHFHH</sequence>
<proteinExistence type="predicted"/>
<organism evidence="1 2">
    <name type="scientific">Larinioides sclopetarius</name>
    <dbReference type="NCBI Taxonomy" id="280406"/>
    <lineage>
        <taxon>Eukaryota</taxon>
        <taxon>Metazoa</taxon>
        <taxon>Ecdysozoa</taxon>
        <taxon>Arthropoda</taxon>
        <taxon>Chelicerata</taxon>
        <taxon>Arachnida</taxon>
        <taxon>Araneae</taxon>
        <taxon>Araneomorphae</taxon>
        <taxon>Entelegynae</taxon>
        <taxon>Araneoidea</taxon>
        <taxon>Araneidae</taxon>
        <taxon>Larinioides</taxon>
    </lineage>
</organism>
<dbReference type="AlphaFoldDB" id="A0AAV1ZP65"/>
<protein>
    <submittedName>
        <fullName evidence="1">Uncharacterized protein</fullName>
    </submittedName>
</protein>
<evidence type="ECO:0000313" key="2">
    <source>
        <dbReference type="Proteomes" id="UP001497382"/>
    </source>
</evidence>
<comment type="caution">
    <text evidence="1">The sequence shown here is derived from an EMBL/GenBank/DDBJ whole genome shotgun (WGS) entry which is preliminary data.</text>
</comment>
<accession>A0AAV1ZP65</accession>
<dbReference type="Proteomes" id="UP001497382">
    <property type="component" value="Unassembled WGS sequence"/>
</dbReference>
<name>A0AAV1ZP65_9ARAC</name>
<reference evidence="1 2" key="1">
    <citation type="submission" date="2024-04" db="EMBL/GenBank/DDBJ databases">
        <authorList>
            <person name="Rising A."/>
            <person name="Reimegard J."/>
            <person name="Sonavane S."/>
            <person name="Akerstrom W."/>
            <person name="Nylinder S."/>
            <person name="Hedman E."/>
            <person name="Kallberg Y."/>
        </authorList>
    </citation>
    <scope>NUCLEOTIDE SEQUENCE [LARGE SCALE GENOMIC DNA]</scope>
</reference>
<gene>
    <name evidence="1" type="ORF">LARSCL_LOCUS6884</name>
</gene>